<evidence type="ECO:0000313" key="1">
    <source>
        <dbReference type="EMBL" id="KIY96219.1"/>
    </source>
</evidence>
<dbReference type="GeneID" id="25729035"/>
<feature type="non-terminal residue" evidence="1">
    <location>
        <position position="81"/>
    </location>
</feature>
<sequence>MVPGTPTLASCAASHSPLRCYRVPASQCRHAPAAVNWGYGPCIFGTSTGPQSTRARKGARVAAAAAGPLATPRVVAPEDFT</sequence>
<keyword evidence="2" id="KW-1185">Reference proteome</keyword>
<dbReference type="AlphaFoldDB" id="A0A0D2LXU1"/>
<accession>A0A0D2LXU1</accession>
<dbReference type="KEGG" id="mng:MNEG_11742"/>
<name>A0A0D2LXU1_9CHLO</name>
<evidence type="ECO:0000313" key="2">
    <source>
        <dbReference type="Proteomes" id="UP000054498"/>
    </source>
</evidence>
<dbReference type="EMBL" id="KK103105">
    <property type="protein sequence ID" value="KIY96219.1"/>
    <property type="molecule type" value="Genomic_DNA"/>
</dbReference>
<dbReference type="Proteomes" id="UP000054498">
    <property type="component" value="Unassembled WGS sequence"/>
</dbReference>
<dbReference type="RefSeq" id="XP_013895239.1">
    <property type="nucleotide sequence ID" value="XM_014039785.1"/>
</dbReference>
<reference evidence="1 2" key="1">
    <citation type="journal article" date="2013" name="BMC Genomics">
        <title>Reconstruction of the lipid metabolism for the microalga Monoraphidium neglectum from its genome sequence reveals characteristics suitable for biofuel production.</title>
        <authorList>
            <person name="Bogen C."/>
            <person name="Al-Dilaimi A."/>
            <person name="Albersmeier A."/>
            <person name="Wichmann J."/>
            <person name="Grundmann M."/>
            <person name="Rupp O."/>
            <person name="Lauersen K.J."/>
            <person name="Blifernez-Klassen O."/>
            <person name="Kalinowski J."/>
            <person name="Goesmann A."/>
            <person name="Mussgnug J.H."/>
            <person name="Kruse O."/>
        </authorList>
    </citation>
    <scope>NUCLEOTIDE SEQUENCE [LARGE SCALE GENOMIC DNA]</scope>
    <source>
        <strain evidence="1 2">SAG 48.87</strain>
    </source>
</reference>
<organism evidence="1 2">
    <name type="scientific">Monoraphidium neglectum</name>
    <dbReference type="NCBI Taxonomy" id="145388"/>
    <lineage>
        <taxon>Eukaryota</taxon>
        <taxon>Viridiplantae</taxon>
        <taxon>Chlorophyta</taxon>
        <taxon>core chlorophytes</taxon>
        <taxon>Chlorophyceae</taxon>
        <taxon>CS clade</taxon>
        <taxon>Sphaeropleales</taxon>
        <taxon>Selenastraceae</taxon>
        <taxon>Monoraphidium</taxon>
    </lineage>
</organism>
<gene>
    <name evidence="1" type="ORF">MNEG_11742</name>
</gene>
<protein>
    <submittedName>
        <fullName evidence="1">Uncharacterized protein</fullName>
    </submittedName>
</protein>
<proteinExistence type="predicted"/>